<dbReference type="Gene3D" id="2.170.16.10">
    <property type="entry name" value="Hedgehog/Intein (Hint) domain"/>
    <property type="match status" value="1"/>
</dbReference>
<dbReference type="Proteomes" id="UP000887540">
    <property type="component" value="Unplaced"/>
</dbReference>
<reference evidence="4" key="1">
    <citation type="submission" date="2022-11" db="UniProtKB">
        <authorList>
            <consortium name="WormBaseParasite"/>
        </authorList>
    </citation>
    <scope>IDENTIFICATION</scope>
</reference>
<keyword evidence="3" id="KW-1185">Reference proteome</keyword>
<proteinExistence type="predicted"/>
<sequence length="313" mass="35338">MELGEKLLQKQLAALYPNANPNQNALDAARTGAEDNNIEKKTAVKCIEIEDDSDNDKEIRRSFLPMIGSNNCNTCDCGCKTCSCYSSCCSQQSYSYSASTCNTCDCSCKTCSCYSSCCTQQSYYYPVNNCNGCNCGCQTCSCYSNCCNQFSCFTADTKVRTVDGKNIRMDELSLEDWVLSPNKTDNEIIYTPMESWIHRLPSAYTSFIKFTLEDGKTLKITNKHFIYKSSCESRFKNITIEDLPINPVYAEKVDVNDCLYVVDQVYNKSIKQFASWMQFFYGKLNHDELDIPSATPFLVDMLQYVLPNSIVPS</sequence>
<dbReference type="InterPro" id="IPR001767">
    <property type="entry name" value="Hedgehog_Hint"/>
</dbReference>
<evidence type="ECO:0000313" key="3">
    <source>
        <dbReference type="Proteomes" id="UP000887540"/>
    </source>
</evidence>
<dbReference type="AlphaFoldDB" id="A0A914EDQ0"/>
<accession>A0A914EDQ0</accession>
<protein>
    <submittedName>
        <fullName evidence="4">Hint domain-containing protein</fullName>
    </submittedName>
</protein>
<dbReference type="WBParaSite" id="ACRNAN_scaffold7341.g13078.t1">
    <property type="protein sequence ID" value="ACRNAN_scaffold7341.g13078.t1"/>
    <property type="gene ID" value="ACRNAN_scaffold7341.g13078"/>
</dbReference>
<keyword evidence="1" id="KW-0217">Developmental protein</keyword>
<dbReference type="PANTHER" id="PTHR46706:SF12">
    <property type="entry name" value="PROTEIN QUA-1-RELATED"/>
    <property type="match status" value="1"/>
</dbReference>
<evidence type="ECO:0000256" key="1">
    <source>
        <dbReference type="ARBA" id="ARBA00022473"/>
    </source>
</evidence>
<dbReference type="GO" id="GO:0016540">
    <property type="term" value="P:protein autoprocessing"/>
    <property type="evidence" value="ECO:0007669"/>
    <property type="project" value="InterPro"/>
</dbReference>
<dbReference type="PROSITE" id="PS50817">
    <property type="entry name" value="INTEIN_N_TER"/>
    <property type="match status" value="1"/>
</dbReference>
<name>A0A914EDQ0_9BILA</name>
<dbReference type="PANTHER" id="PTHR46706">
    <property type="entry name" value="PROTEIN QUA-1-RELATED"/>
    <property type="match status" value="1"/>
</dbReference>
<organism evidence="3 4">
    <name type="scientific">Acrobeloides nanus</name>
    <dbReference type="NCBI Taxonomy" id="290746"/>
    <lineage>
        <taxon>Eukaryota</taxon>
        <taxon>Metazoa</taxon>
        <taxon>Ecdysozoa</taxon>
        <taxon>Nematoda</taxon>
        <taxon>Chromadorea</taxon>
        <taxon>Rhabditida</taxon>
        <taxon>Tylenchina</taxon>
        <taxon>Cephalobomorpha</taxon>
        <taxon>Cephaloboidea</taxon>
        <taxon>Cephalobidae</taxon>
        <taxon>Acrobeloides</taxon>
    </lineage>
</organism>
<dbReference type="SMART" id="SM00306">
    <property type="entry name" value="HintN"/>
    <property type="match status" value="1"/>
</dbReference>
<dbReference type="InterPro" id="IPR036844">
    <property type="entry name" value="Hint_dom_sf"/>
</dbReference>
<feature type="domain" description="Hint" evidence="2">
    <location>
        <begin position="150"/>
        <end position="263"/>
    </location>
</feature>
<dbReference type="CDD" id="cd00081">
    <property type="entry name" value="Hint"/>
    <property type="match status" value="1"/>
</dbReference>
<dbReference type="Pfam" id="PF01079">
    <property type="entry name" value="Hint"/>
    <property type="match status" value="1"/>
</dbReference>
<dbReference type="GO" id="GO:0016539">
    <property type="term" value="P:intein-mediated protein splicing"/>
    <property type="evidence" value="ECO:0007669"/>
    <property type="project" value="InterPro"/>
</dbReference>
<dbReference type="InterPro" id="IPR052140">
    <property type="entry name" value="Dev_Signal_Hedgehog-like"/>
</dbReference>
<dbReference type="InterPro" id="IPR003587">
    <property type="entry name" value="Hint_dom_N"/>
</dbReference>
<dbReference type="SUPFAM" id="SSF51294">
    <property type="entry name" value="Hedgehog/intein (Hint) domain"/>
    <property type="match status" value="1"/>
</dbReference>
<dbReference type="InterPro" id="IPR006141">
    <property type="entry name" value="Intein_N"/>
</dbReference>
<evidence type="ECO:0000259" key="2">
    <source>
        <dbReference type="SMART" id="SM00306"/>
    </source>
</evidence>
<evidence type="ECO:0000313" key="4">
    <source>
        <dbReference type="WBParaSite" id="ACRNAN_scaffold7341.g13078.t1"/>
    </source>
</evidence>